<name>A0A5M8P121_9BACT</name>
<dbReference type="AlphaFoldDB" id="A0A5M8P121"/>
<comment type="caution">
    <text evidence="1">The sequence shown here is derived from an EMBL/GenBank/DDBJ whole genome shotgun (WGS) entry which is preliminary data.</text>
</comment>
<proteinExistence type="predicted"/>
<sequence>MKKVALALLISLVSIIVWGQDITGQWNGILKVQGIQLRLVFHIDKTEAGYKQCYNG</sequence>
<organism evidence="1 2">
    <name type="scientific">Candidatus Ordinivivax streblomastigis</name>
    <dbReference type="NCBI Taxonomy" id="2540710"/>
    <lineage>
        <taxon>Bacteria</taxon>
        <taxon>Pseudomonadati</taxon>
        <taxon>Bacteroidota</taxon>
        <taxon>Bacteroidia</taxon>
        <taxon>Bacteroidales</taxon>
        <taxon>Candidatus Ordinivivax</taxon>
    </lineage>
</organism>
<protein>
    <submittedName>
        <fullName evidence="1">Uncharacterized protein</fullName>
    </submittedName>
</protein>
<accession>A0A5M8P121</accession>
<gene>
    <name evidence="1" type="ORF">EZS26_001724</name>
</gene>
<reference evidence="1 2" key="1">
    <citation type="submission" date="2019-03" db="EMBL/GenBank/DDBJ databases">
        <title>Single cell metagenomics reveals metabolic interactions within the superorganism composed of flagellate Streblomastix strix and complex community of Bacteroidetes bacteria on its surface.</title>
        <authorList>
            <person name="Treitli S.C."/>
            <person name="Kolisko M."/>
            <person name="Husnik F."/>
            <person name="Keeling P."/>
            <person name="Hampl V."/>
        </authorList>
    </citation>
    <scope>NUCLEOTIDE SEQUENCE [LARGE SCALE GENOMIC DNA]</scope>
    <source>
        <strain evidence="1">St1</strain>
    </source>
</reference>
<evidence type="ECO:0000313" key="1">
    <source>
        <dbReference type="EMBL" id="KAA6302123.1"/>
    </source>
</evidence>
<dbReference type="Proteomes" id="UP000324575">
    <property type="component" value="Unassembled WGS sequence"/>
</dbReference>
<dbReference type="EMBL" id="SNRX01000010">
    <property type="protein sequence ID" value="KAA6302123.1"/>
    <property type="molecule type" value="Genomic_DNA"/>
</dbReference>
<evidence type="ECO:0000313" key="2">
    <source>
        <dbReference type="Proteomes" id="UP000324575"/>
    </source>
</evidence>